<evidence type="ECO:0000313" key="2">
    <source>
        <dbReference type="EnsemblPlants" id="AES97949"/>
    </source>
</evidence>
<sequence length="92" mass="10519">MSDGADIPSVNFSDPHYYDGLLKRRKTRQKVVCYGILSLLRRKKAVAKSEFSSSVRRRLIDDQIRIRNEQVAIENRQTECPTTETSTTTTGN</sequence>
<dbReference type="AlphaFoldDB" id="G7KA47"/>
<keyword evidence="3" id="KW-1185">Reference proteome</keyword>
<dbReference type="Proteomes" id="UP000002051">
    <property type="component" value="Chromosome 5"/>
</dbReference>
<accession>G7KA47</accession>
<evidence type="ECO:0000313" key="3">
    <source>
        <dbReference type="Proteomes" id="UP000002051"/>
    </source>
</evidence>
<reference evidence="2" key="3">
    <citation type="submission" date="2015-04" db="UniProtKB">
        <authorList>
            <consortium name="EnsemblPlants"/>
        </authorList>
    </citation>
    <scope>IDENTIFICATION</scope>
    <source>
        <strain evidence="2">cv. Jemalong A17</strain>
    </source>
</reference>
<dbReference type="EnsemblPlants" id="AES97949">
    <property type="protein sequence ID" value="AES97949"/>
    <property type="gene ID" value="MTR_5g062120"/>
</dbReference>
<proteinExistence type="predicted"/>
<protein>
    <submittedName>
        <fullName evidence="1 2">Uncharacterized protein</fullName>
    </submittedName>
</protein>
<evidence type="ECO:0000313" key="1">
    <source>
        <dbReference type="EMBL" id="AES97949.1"/>
    </source>
</evidence>
<organism evidence="1 3">
    <name type="scientific">Medicago truncatula</name>
    <name type="common">Barrel medic</name>
    <name type="synonym">Medicago tribuloides</name>
    <dbReference type="NCBI Taxonomy" id="3880"/>
    <lineage>
        <taxon>Eukaryota</taxon>
        <taxon>Viridiplantae</taxon>
        <taxon>Streptophyta</taxon>
        <taxon>Embryophyta</taxon>
        <taxon>Tracheophyta</taxon>
        <taxon>Spermatophyta</taxon>
        <taxon>Magnoliopsida</taxon>
        <taxon>eudicotyledons</taxon>
        <taxon>Gunneridae</taxon>
        <taxon>Pentapetalae</taxon>
        <taxon>rosids</taxon>
        <taxon>fabids</taxon>
        <taxon>Fabales</taxon>
        <taxon>Fabaceae</taxon>
        <taxon>Papilionoideae</taxon>
        <taxon>50 kb inversion clade</taxon>
        <taxon>NPAAA clade</taxon>
        <taxon>Hologalegina</taxon>
        <taxon>IRL clade</taxon>
        <taxon>Trifolieae</taxon>
        <taxon>Medicago</taxon>
    </lineage>
</organism>
<name>G7KA47_MEDTR</name>
<dbReference type="PaxDb" id="3880-AES97949"/>
<reference evidence="1 3" key="2">
    <citation type="journal article" date="2014" name="BMC Genomics">
        <title>An improved genome release (version Mt4.0) for the model legume Medicago truncatula.</title>
        <authorList>
            <person name="Tang H."/>
            <person name="Krishnakumar V."/>
            <person name="Bidwell S."/>
            <person name="Rosen B."/>
            <person name="Chan A."/>
            <person name="Zhou S."/>
            <person name="Gentzbittel L."/>
            <person name="Childs K.L."/>
            <person name="Yandell M."/>
            <person name="Gundlach H."/>
            <person name="Mayer K.F."/>
            <person name="Schwartz D.C."/>
            <person name="Town C.D."/>
        </authorList>
    </citation>
    <scope>GENOME REANNOTATION</scope>
    <source>
        <strain evidence="2 3">cv. Jemalong A17</strain>
    </source>
</reference>
<gene>
    <name evidence="1" type="ordered locus">MTR_5g062120</name>
</gene>
<reference evidence="1 3" key="1">
    <citation type="journal article" date="2011" name="Nature">
        <title>The Medicago genome provides insight into the evolution of rhizobial symbioses.</title>
        <authorList>
            <person name="Young N.D."/>
            <person name="Debelle F."/>
            <person name="Oldroyd G.E."/>
            <person name="Geurts R."/>
            <person name="Cannon S.B."/>
            <person name="Udvardi M.K."/>
            <person name="Benedito V.A."/>
            <person name="Mayer K.F."/>
            <person name="Gouzy J."/>
            <person name="Schoof H."/>
            <person name="Van de Peer Y."/>
            <person name="Proost S."/>
            <person name="Cook D.R."/>
            <person name="Meyers B.C."/>
            <person name="Spannagl M."/>
            <person name="Cheung F."/>
            <person name="De Mita S."/>
            <person name="Krishnakumar V."/>
            <person name="Gundlach H."/>
            <person name="Zhou S."/>
            <person name="Mudge J."/>
            <person name="Bharti A.K."/>
            <person name="Murray J.D."/>
            <person name="Naoumkina M.A."/>
            <person name="Rosen B."/>
            <person name="Silverstein K.A."/>
            <person name="Tang H."/>
            <person name="Rombauts S."/>
            <person name="Zhao P.X."/>
            <person name="Zhou P."/>
            <person name="Barbe V."/>
            <person name="Bardou P."/>
            <person name="Bechner M."/>
            <person name="Bellec A."/>
            <person name="Berger A."/>
            <person name="Berges H."/>
            <person name="Bidwell S."/>
            <person name="Bisseling T."/>
            <person name="Choisne N."/>
            <person name="Couloux A."/>
            <person name="Denny R."/>
            <person name="Deshpande S."/>
            <person name="Dai X."/>
            <person name="Doyle J.J."/>
            <person name="Dudez A.M."/>
            <person name="Farmer A.D."/>
            <person name="Fouteau S."/>
            <person name="Franken C."/>
            <person name="Gibelin C."/>
            <person name="Gish J."/>
            <person name="Goldstein S."/>
            <person name="Gonzalez A.J."/>
            <person name="Green P.J."/>
            <person name="Hallab A."/>
            <person name="Hartog M."/>
            <person name="Hua A."/>
            <person name="Humphray S.J."/>
            <person name="Jeong D.H."/>
            <person name="Jing Y."/>
            <person name="Jocker A."/>
            <person name="Kenton S.M."/>
            <person name="Kim D.J."/>
            <person name="Klee K."/>
            <person name="Lai H."/>
            <person name="Lang C."/>
            <person name="Lin S."/>
            <person name="Macmil S.L."/>
            <person name="Magdelenat G."/>
            <person name="Matthews L."/>
            <person name="McCorrison J."/>
            <person name="Monaghan E.L."/>
            <person name="Mun J.H."/>
            <person name="Najar F.Z."/>
            <person name="Nicholson C."/>
            <person name="Noirot C."/>
            <person name="O'Bleness M."/>
            <person name="Paule C.R."/>
            <person name="Poulain J."/>
            <person name="Prion F."/>
            <person name="Qin B."/>
            <person name="Qu C."/>
            <person name="Retzel E.F."/>
            <person name="Riddle C."/>
            <person name="Sallet E."/>
            <person name="Samain S."/>
            <person name="Samson N."/>
            <person name="Sanders I."/>
            <person name="Saurat O."/>
            <person name="Scarpelli C."/>
            <person name="Schiex T."/>
            <person name="Segurens B."/>
            <person name="Severin A.J."/>
            <person name="Sherrier D.J."/>
            <person name="Shi R."/>
            <person name="Sims S."/>
            <person name="Singer S.R."/>
            <person name="Sinharoy S."/>
            <person name="Sterck L."/>
            <person name="Viollet A."/>
            <person name="Wang B.B."/>
            <person name="Wang K."/>
            <person name="Wang M."/>
            <person name="Wang X."/>
            <person name="Warfsmann J."/>
            <person name="Weissenbach J."/>
            <person name="White D.D."/>
            <person name="White J.D."/>
            <person name="Wiley G.B."/>
            <person name="Wincker P."/>
            <person name="Xing Y."/>
            <person name="Yang L."/>
            <person name="Yao Z."/>
            <person name="Ying F."/>
            <person name="Zhai J."/>
            <person name="Zhou L."/>
            <person name="Zuber A."/>
            <person name="Denarie J."/>
            <person name="Dixon R.A."/>
            <person name="May G.D."/>
            <person name="Schwartz D.C."/>
            <person name="Rogers J."/>
            <person name="Quetier F."/>
            <person name="Town C.D."/>
            <person name="Roe B.A."/>
        </authorList>
    </citation>
    <scope>NUCLEOTIDE SEQUENCE [LARGE SCALE GENOMIC DNA]</scope>
    <source>
        <strain evidence="1">A17</strain>
        <strain evidence="2 3">cv. Jemalong A17</strain>
    </source>
</reference>
<dbReference type="EMBL" id="CM001221">
    <property type="protein sequence ID" value="AES97949.1"/>
    <property type="molecule type" value="Genomic_DNA"/>
</dbReference>
<dbReference type="HOGENOM" id="CLU_2416638_0_0_1"/>